<organism evidence="1 2">
    <name type="scientific">Lepeophtheirus salmonis</name>
    <name type="common">Salmon louse</name>
    <name type="synonym">Caligus salmonis</name>
    <dbReference type="NCBI Taxonomy" id="72036"/>
    <lineage>
        <taxon>Eukaryota</taxon>
        <taxon>Metazoa</taxon>
        <taxon>Ecdysozoa</taxon>
        <taxon>Arthropoda</taxon>
        <taxon>Crustacea</taxon>
        <taxon>Multicrustacea</taxon>
        <taxon>Hexanauplia</taxon>
        <taxon>Copepoda</taxon>
        <taxon>Siphonostomatoida</taxon>
        <taxon>Caligidae</taxon>
        <taxon>Lepeophtheirus</taxon>
    </lineage>
</organism>
<dbReference type="AlphaFoldDB" id="A0A7R8HDL2"/>
<name>A0A7R8HDL2_LEPSM</name>
<sequence length="131" mass="14932">MSSVRILLVFALALFIKFPFANIYNSTESCGQKVPGKKALAELGQYPWNGFLVKKPVDFHIKVFCNGAIITQRHLFVTKSCIDYHPSDPNSQDAVYLIEMILILVIQLYKRQNAIKIYPQQYNAHIGMILV</sequence>
<protein>
    <submittedName>
        <fullName evidence="1">(salmon louse) hypothetical protein</fullName>
    </submittedName>
</protein>
<evidence type="ECO:0000313" key="2">
    <source>
        <dbReference type="Proteomes" id="UP000675881"/>
    </source>
</evidence>
<evidence type="ECO:0000313" key="1">
    <source>
        <dbReference type="EMBL" id="CAF3037031.1"/>
    </source>
</evidence>
<gene>
    <name evidence="1" type="ORF">LSAA_14908</name>
</gene>
<dbReference type="SUPFAM" id="SSF50494">
    <property type="entry name" value="Trypsin-like serine proteases"/>
    <property type="match status" value="1"/>
</dbReference>
<dbReference type="EMBL" id="HG994588">
    <property type="protein sequence ID" value="CAF3037031.1"/>
    <property type="molecule type" value="Genomic_DNA"/>
</dbReference>
<dbReference type="Proteomes" id="UP000675881">
    <property type="component" value="Chromosome 9"/>
</dbReference>
<dbReference type="InterPro" id="IPR009003">
    <property type="entry name" value="Peptidase_S1_PA"/>
</dbReference>
<proteinExistence type="predicted"/>
<accession>A0A7R8HDL2</accession>
<reference evidence="1" key="1">
    <citation type="submission" date="2021-02" db="EMBL/GenBank/DDBJ databases">
        <authorList>
            <person name="Bekaert M."/>
        </authorList>
    </citation>
    <scope>NUCLEOTIDE SEQUENCE</scope>
    <source>
        <strain evidence="1">IoA-00</strain>
    </source>
</reference>
<keyword evidence="2" id="KW-1185">Reference proteome</keyword>
<dbReference type="OrthoDB" id="9425590at2759"/>